<dbReference type="SUPFAM" id="SSF55785">
    <property type="entry name" value="PYP-like sensor domain (PAS domain)"/>
    <property type="match status" value="1"/>
</dbReference>
<name>A0A7Y0E2I6_9PROT</name>
<dbReference type="SUPFAM" id="SSF47384">
    <property type="entry name" value="Homodimeric domain of signal transducing histidine kinase"/>
    <property type="match status" value="1"/>
</dbReference>
<feature type="domain" description="PAS" evidence="16">
    <location>
        <begin position="198"/>
        <end position="240"/>
    </location>
</feature>
<dbReference type="SMART" id="SM00388">
    <property type="entry name" value="HisKA"/>
    <property type="match status" value="1"/>
</dbReference>
<dbReference type="EMBL" id="JABBNT010000003">
    <property type="protein sequence ID" value="NMM45286.1"/>
    <property type="molecule type" value="Genomic_DNA"/>
</dbReference>
<evidence type="ECO:0000256" key="14">
    <source>
        <dbReference type="SAM" id="Phobius"/>
    </source>
</evidence>
<feature type="transmembrane region" description="Helical" evidence="14">
    <location>
        <begin position="5"/>
        <end position="23"/>
    </location>
</feature>
<evidence type="ECO:0000256" key="4">
    <source>
        <dbReference type="ARBA" id="ARBA00022475"/>
    </source>
</evidence>
<feature type="domain" description="Histidine kinase" evidence="15">
    <location>
        <begin position="342"/>
        <end position="563"/>
    </location>
</feature>
<feature type="transmembrane region" description="Helical" evidence="14">
    <location>
        <begin position="65"/>
        <end position="86"/>
    </location>
</feature>
<evidence type="ECO:0000256" key="12">
    <source>
        <dbReference type="ARBA" id="ARBA00023012"/>
    </source>
</evidence>
<keyword evidence="6" id="KW-0808">Transferase</keyword>
<dbReference type="Pfam" id="PF07694">
    <property type="entry name" value="5TM-5TMR_LYT"/>
    <property type="match status" value="1"/>
</dbReference>
<dbReference type="GO" id="GO:0000155">
    <property type="term" value="F:phosphorelay sensor kinase activity"/>
    <property type="evidence" value="ECO:0007669"/>
    <property type="project" value="InterPro"/>
</dbReference>
<keyword evidence="8" id="KW-0547">Nucleotide-binding</keyword>
<evidence type="ECO:0000256" key="5">
    <source>
        <dbReference type="ARBA" id="ARBA00022553"/>
    </source>
</evidence>
<dbReference type="InterPro" id="IPR004358">
    <property type="entry name" value="Sig_transdc_His_kin-like_C"/>
</dbReference>
<comment type="caution">
    <text evidence="17">The sequence shown here is derived from an EMBL/GenBank/DDBJ whole genome shotgun (WGS) entry which is preliminary data.</text>
</comment>
<evidence type="ECO:0000259" key="16">
    <source>
        <dbReference type="PROSITE" id="PS50112"/>
    </source>
</evidence>
<dbReference type="InterPro" id="IPR036097">
    <property type="entry name" value="HisK_dim/P_sf"/>
</dbReference>
<dbReference type="FunFam" id="1.10.287.130:FF:000038">
    <property type="entry name" value="Sensory transduction histidine kinase"/>
    <property type="match status" value="1"/>
</dbReference>
<evidence type="ECO:0000256" key="2">
    <source>
        <dbReference type="ARBA" id="ARBA00004651"/>
    </source>
</evidence>
<comment type="catalytic activity">
    <reaction evidence="1">
        <text>ATP + protein L-histidine = ADP + protein N-phospho-L-histidine.</text>
        <dbReference type="EC" id="2.7.13.3"/>
    </reaction>
</comment>
<dbReference type="FunFam" id="3.30.565.10:FF:000006">
    <property type="entry name" value="Sensor histidine kinase WalK"/>
    <property type="match status" value="1"/>
</dbReference>
<sequence>MITSLTHGVALLLALSLLNYFIVRQWPNQQIVGRVASGILFGAICVIGMMSPLQFANGVIFDARTVIVSMAALFGGPVAGVIATAIGGTYRLYLGGSGALVGVVSISTAMGIGLAFHTLRRRGIVSARWYVFLAMGFLIHALCVLEFMLFLPTDVVQSILDRLAVPYILIFTPGTAVLGMLLLDTEQRLRTEALLHEKSDLLDTILSAMSDAVSVMDKNLNLIAANQQFFDLLGFPRDQFGLGSNMADFFRYNAEKGEYGIGDVEEMVQKRIELSKRFEPHRFERVRPDGTVISVQGNPLPEGGFVTIYSDVTRQKTGERALQKAKEDAERASASKSQFLAHMSHELRTPLNSIIGFSEIMTEEILGKMNQPKYLEYAKDIRRSGLHLLNLINDVLDLTKIDAGRQTVEESEIDLAQILQSCLRMIQGTKNTAFLNFEFHVPKSLPHIRADERLIKQIVLNLLSNSAKYNVPGGKIIVSAGIDGENRVRFTVADTGVGIAPEDIPKVQEPFGQARSDSMRAHEGTGLGLSLSKKLTELHDGTLTIESTLGKGTAVTVTLPAARTIRPAGK</sequence>
<dbReference type="Pfam" id="PF12860">
    <property type="entry name" value="PAS_7"/>
    <property type="match status" value="1"/>
</dbReference>
<dbReference type="SMART" id="SM00387">
    <property type="entry name" value="HATPase_c"/>
    <property type="match status" value="1"/>
</dbReference>
<organism evidence="17 18">
    <name type="scientific">Pacificispira spongiicola</name>
    <dbReference type="NCBI Taxonomy" id="2729598"/>
    <lineage>
        <taxon>Bacteria</taxon>
        <taxon>Pseudomonadati</taxon>
        <taxon>Pseudomonadota</taxon>
        <taxon>Alphaproteobacteria</taxon>
        <taxon>Rhodospirillales</taxon>
        <taxon>Rhodospirillaceae</taxon>
        <taxon>Pacificispira</taxon>
    </lineage>
</organism>
<feature type="transmembrane region" description="Helical" evidence="14">
    <location>
        <begin position="129"/>
        <end position="151"/>
    </location>
</feature>
<keyword evidence="4" id="KW-1003">Cell membrane</keyword>
<dbReference type="SUPFAM" id="SSF55874">
    <property type="entry name" value="ATPase domain of HSP90 chaperone/DNA topoisomerase II/histidine kinase"/>
    <property type="match status" value="1"/>
</dbReference>
<evidence type="ECO:0000256" key="3">
    <source>
        <dbReference type="ARBA" id="ARBA00012438"/>
    </source>
</evidence>
<dbReference type="NCBIfam" id="TIGR00229">
    <property type="entry name" value="sensory_box"/>
    <property type="match status" value="1"/>
</dbReference>
<evidence type="ECO:0000256" key="1">
    <source>
        <dbReference type="ARBA" id="ARBA00000085"/>
    </source>
</evidence>
<dbReference type="InterPro" id="IPR005467">
    <property type="entry name" value="His_kinase_dom"/>
</dbReference>
<dbReference type="Pfam" id="PF00512">
    <property type="entry name" value="HisKA"/>
    <property type="match status" value="1"/>
</dbReference>
<dbReference type="GO" id="GO:0005524">
    <property type="term" value="F:ATP binding"/>
    <property type="evidence" value="ECO:0007669"/>
    <property type="project" value="UniProtKB-KW"/>
</dbReference>
<dbReference type="CDD" id="cd00082">
    <property type="entry name" value="HisKA"/>
    <property type="match status" value="1"/>
</dbReference>
<evidence type="ECO:0000256" key="9">
    <source>
        <dbReference type="ARBA" id="ARBA00022777"/>
    </source>
</evidence>
<evidence type="ECO:0000256" key="10">
    <source>
        <dbReference type="ARBA" id="ARBA00022840"/>
    </source>
</evidence>
<feature type="transmembrane region" description="Helical" evidence="14">
    <location>
        <begin position="35"/>
        <end position="53"/>
    </location>
</feature>
<feature type="transmembrane region" description="Helical" evidence="14">
    <location>
        <begin position="92"/>
        <end position="117"/>
    </location>
</feature>
<dbReference type="Gene3D" id="3.30.450.20">
    <property type="entry name" value="PAS domain"/>
    <property type="match status" value="1"/>
</dbReference>
<dbReference type="Gene3D" id="1.10.287.130">
    <property type="match status" value="1"/>
</dbReference>
<dbReference type="Gene3D" id="3.30.565.10">
    <property type="entry name" value="Histidine kinase-like ATPase, C-terminal domain"/>
    <property type="match status" value="1"/>
</dbReference>
<dbReference type="RefSeq" id="WP_169625635.1">
    <property type="nucleotide sequence ID" value="NZ_JABBNT010000003.1"/>
</dbReference>
<evidence type="ECO:0000313" key="18">
    <source>
        <dbReference type="Proteomes" id="UP000539372"/>
    </source>
</evidence>
<dbReference type="InterPro" id="IPR003594">
    <property type="entry name" value="HATPase_dom"/>
</dbReference>
<comment type="subcellular location">
    <subcellularLocation>
        <location evidence="2">Cell membrane</location>
        <topology evidence="2">Multi-pass membrane protein</topology>
    </subcellularLocation>
</comment>
<dbReference type="PANTHER" id="PTHR43047">
    <property type="entry name" value="TWO-COMPONENT HISTIDINE PROTEIN KINASE"/>
    <property type="match status" value="1"/>
</dbReference>
<evidence type="ECO:0000313" key="17">
    <source>
        <dbReference type="EMBL" id="NMM45286.1"/>
    </source>
</evidence>
<evidence type="ECO:0000259" key="15">
    <source>
        <dbReference type="PROSITE" id="PS50109"/>
    </source>
</evidence>
<dbReference type="Pfam" id="PF02518">
    <property type="entry name" value="HATPase_c"/>
    <property type="match status" value="1"/>
</dbReference>
<keyword evidence="9" id="KW-0418">Kinase</keyword>
<dbReference type="InterPro" id="IPR003661">
    <property type="entry name" value="HisK_dim/P_dom"/>
</dbReference>
<dbReference type="PROSITE" id="PS50109">
    <property type="entry name" value="HIS_KIN"/>
    <property type="match status" value="1"/>
</dbReference>
<reference evidence="17 18" key="1">
    <citation type="submission" date="2020-04" db="EMBL/GenBank/DDBJ databases">
        <title>Rhodospirillaceae bacterium KN72 isolated from deep sea.</title>
        <authorList>
            <person name="Zhang D.-C."/>
        </authorList>
    </citation>
    <scope>NUCLEOTIDE SEQUENCE [LARGE SCALE GENOMIC DNA]</scope>
    <source>
        <strain evidence="17 18">KN72</strain>
    </source>
</reference>
<evidence type="ECO:0000256" key="13">
    <source>
        <dbReference type="ARBA" id="ARBA00023136"/>
    </source>
</evidence>
<keyword evidence="7 14" id="KW-0812">Transmembrane</keyword>
<keyword evidence="5" id="KW-0597">Phosphoprotein</keyword>
<dbReference type="InterPro" id="IPR035965">
    <property type="entry name" value="PAS-like_dom_sf"/>
</dbReference>
<gene>
    <name evidence="17" type="ORF">HH303_12405</name>
</gene>
<dbReference type="Proteomes" id="UP000539372">
    <property type="component" value="Unassembled WGS sequence"/>
</dbReference>
<evidence type="ECO:0000256" key="11">
    <source>
        <dbReference type="ARBA" id="ARBA00022989"/>
    </source>
</evidence>
<evidence type="ECO:0000256" key="6">
    <source>
        <dbReference type="ARBA" id="ARBA00022679"/>
    </source>
</evidence>
<dbReference type="GO" id="GO:0071555">
    <property type="term" value="P:cell wall organization"/>
    <property type="evidence" value="ECO:0007669"/>
    <property type="project" value="InterPro"/>
</dbReference>
<dbReference type="InterPro" id="IPR011620">
    <property type="entry name" value="Sig_transdc_His_kinase_LytS_TM"/>
</dbReference>
<dbReference type="AlphaFoldDB" id="A0A7Y0E2I6"/>
<dbReference type="PRINTS" id="PR00344">
    <property type="entry name" value="BCTRLSENSOR"/>
</dbReference>
<feature type="transmembrane region" description="Helical" evidence="14">
    <location>
        <begin position="163"/>
        <end position="183"/>
    </location>
</feature>
<keyword evidence="13 14" id="KW-0472">Membrane</keyword>
<protein>
    <recommendedName>
        <fullName evidence="3">histidine kinase</fullName>
        <ecNumber evidence="3">2.7.13.3</ecNumber>
    </recommendedName>
</protein>
<accession>A0A7Y0E2I6</accession>
<keyword evidence="10" id="KW-0067">ATP-binding</keyword>
<dbReference type="InterPro" id="IPR000014">
    <property type="entry name" value="PAS"/>
</dbReference>
<dbReference type="GO" id="GO:0005886">
    <property type="term" value="C:plasma membrane"/>
    <property type="evidence" value="ECO:0007669"/>
    <property type="project" value="UniProtKB-SubCell"/>
</dbReference>
<dbReference type="InterPro" id="IPR036890">
    <property type="entry name" value="HATPase_C_sf"/>
</dbReference>
<keyword evidence="11 14" id="KW-1133">Transmembrane helix</keyword>
<evidence type="ECO:0000256" key="8">
    <source>
        <dbReference type="ARBA" id="ARBA00022741"/>
    </source>
</evidence>
<dbReference type="PROSITE" id="PS50112">
    <property type="entry name" value="PAS"/>
    <property type="match status" value="1"/>
</dbReference>
<dbReference type="EC" id="2.7.13.3" evidence="3"/>
<keyword evidence="12" id="KW-0902">Two-component regulatory system</keyword>
<evidence type="ECO:0000256" key="7">
    <source>
        <dbReference type="ARBA" id="ARBA00022692"/>
    </source>
</evidence>
<proteinExistence type="predicted"/>
<keyword evidence="18" id="KW-1185">Reference proteome</keyword>